<reference evidence="2" key="2">
    <citation type="journal article" date="2015" name="Fish Shellfish Immunol.">
        <title>Early steps in the European eel (Anguilla anguilla)-Vibrio vulnificus interaction in the gills: Role of the RtxA13 toxin.</title>
        <authorList>
            <person name="Callol A."/>
            <person name="Pajuelo D."/>
            <person name="Ebbesson L."/>
            <person name="Teles M."/>
            <person name="MacKenzie S."/>
            <person name="Amaro C."/>
        </authorList>
    </citation>
    <scope>NUCLEOTIDE SEQUENCE</scope>
</reference>
<name>A0A0E9PKA3_ANGAN</name>
<organism evidence="2">
    <name type="scientific">Anguilla anguilla</name>
    <name type="common">European freshwater eel</name>
    <name type="synonym">Muraena anguilla</name>
    <dbReference type="NCBI Taxonomy" id="7936"/>
    <lineage>
        <taxon>Eukaryota</taxon>
        <taxon>Metazoa</taxon>
        <taxon>Chordata</taxon>
        <taxon>Craniata</taxon>
        <taxon>Vertebrata</taxon>
        <taxon>Euteleostomi</taxon>
        <taxon>Actinopterygii</taxon>
        <taxon>Neopterygii</taxon>
        <taxon>Teleostei</taxon>
        <taxon>Anguilliformes</taxon>
        <taxon>Anguillidae</taxon>
        <taxon>Anguilla</taxon>
    </lineage>
</organism>
<keyword evidence="1" id="KW-0812">Transmembrane</keyword>
<proteinExistence type="predicted"/>
<keyword evidence="1" id="KW-0472">Membrane</keyword>
<dbReference type="EMBL" id="GBXM01104339">
    <property type="protein sequence ID" value="JAH04238.1"/>
    <property type="molecule type" value="Transcribed_RNA"/>
</dbReference>
<feature type="transmembrane region" description="Helical" evidence="1">
    <location>
        <begin position="31"/>
        <end position="51"/>
    </location>
</feature>
<protein>
    <submittedName>
        <fullName evidence="2">Uncharacterized protein</fullName>
    </submittedName>
</protein>
<sequence>MTTSNVLYTFSVALHDAFVKIRKYEIAMKAVLKRALTTLILAFGIKITIYYM</sequence>
<accession>A0A0E9PKA3</accession>
<keyword evidence="1" id="KW-1133">Transmembrane helix</keyword>
<dbReference type="AlphaFoldDB" id="A0A0E9PKA3"/>
<evidence type="ECO:0000313" key="2">
    <source>
        <dbReference type="EMBL" id="JAH04238.1"/>
    </source>
</evidence>
<reference evidence="2" key="1">
    <citation type="submission" date="2014-11" db="EMBL/GenBank/DDBJ databases">
        <authorList>
            <person name="Amaro Gonzalez C."/>
        </authorList>
    </citation>
    <scope>NUCLEOTIDE SEQUENCE</scope>
</reference>
<evidence type="ECO:0000256" key="1">
    <source>
        <dbReference type="SAM" id="Phobius"/>
    </source>
</evidence>